<dbReference type="EMBL" id="BART01032546">
    <property type="protein sequence ID" value="GAH12106.1"/>
    <property type="molecule type" value="Genomic_DNA"/>
</dbReference>
<evidence type="ECO:0000256" key="2">
    <source>
        <dbReference type="ARBA" id="ARBA00022801"/>
    </source>
</evidence>
<organism evidence="3">
    <name type="scientific">marine sediment metagenome</name>
    <dbReference type="NCBI Taxonomy" id="412755"/>
    <lineage>
        <taxon>unclassified sequences</taxon>
        <taxon>metagenomes</taxon>
        <taxon>ecological metagenomes</taxon>
    </lineage>
</organism>
<sequence length="218" mass="24405">MIEAKDKGCQTIVEATPLGLGRDLEVLVECSKKSGINIITCTGAWDGANVRGKNVPKAIRESTIDEITAVWTKEFEEGIDDTGIKPGYIKLALGDEGEIFPLQEKILRAAARTSKKTGKVIQCHIWEASSLPKAVQIIEEEQLPYDRFIWVHADGQMDMDKILEFGKKGIWLEFDTLGGAVDFTKYPQAIRKLQEEKLLSQLLFGQDSGSYWIKEDEE</sequence>
<reference evidence="3" key="1">
    <citation type="journal article" date="2014" name="Front. Microbiol.">
        <title>High frequency of phylogenetically diverse reductive dehalogenase-homologous genes in deep subseafloor sedimentary metagenomes.</title>
        <authorList>
            <person name="Kawai M."/>
            <person name="Futagami T."/>
            <person name="Toyoda A."/>
            <person name="Takaki Y."/>
            <person name="Nishi S."/>
            <person name="Hori S."/>
            <person name="Arai W."/>
            <person name="Tsubouchi T."/>
            <person name="Morono Y."/>
            <person name="Uchiyama I."/>
            <person name="Ito T."/>
            <person name="Fujiyama A."/>
            <person name="Inagaki F."/>
            <person name="Takami H."/>
        </authorList>
    </citation>
    <scope>NUCLEOTIDE SEQUENCE</scope>
    <source>
        <strain evidence="3">Expedition CK06-06</strain>
    </source>
</reference>
<comment type="caution">
    <text evidence="3">The sequence shown here is derived from an EMBL/GenBank/DDBJ whole genome shotgun (WGS) entry which is preliminary data.</text>
</comment>
<dbReference type="InterPro" id="IPR001559">
    <property type="entry name" value="Phosphotriesterase"/>
</dbReference>
<dbReference type="PROSITE" id="PS51347">
    <property type="entry name" value="PHOSPHOTRIESTERASE_2"/>
    <property type="match status" value="1"/>
</dbReference>
<dbReference type="PANTHER" id="PTHR10819">
    <property type="entry name" value="PHOSPHOTRIESTERASE-RELATED"/>
    <property type="match status" value="1"/>
</dbReference>
<dbReference type="SUPFAM" id="SSF51556">
    <property type="entry name" value="Metallo-dependent hydrolases"/>
    <property type="match status" value="1"/>
</dbReference>
<feature type="non-terminal residue" evidence="3">
    <location>
        <position position="218"/>
    </location>
</feature>
<dbReference type="PANTHER" id="PTHR10819:SF3">
    <property type="entry name" value="PHOSPHOTRIESTERASE-RELATED PROTEIN"/>
    <property type="match status" value="1"/>
</dbReference>
<gene>
    <name evidence="3" type="ORF">S01H4_56208</name>
</gene>
<evidence type="ECO:0000313" key="3">
    <source>
        <dbReference type="EMBL" id="GAH12106.1"/>
    </source>
</evidence>
<evidence type="ECO:0008006" key="4">
    <source>
        <dbReference type="Google" id="ProtNLM"/>
    </source>
</evidence>
<evidence type="ECO:0000256" key="1">
    <source>
        <dbReference type="ARBA" id="ARBA00022723"/>
    </source>
</evidence>
<dbReference type="Gene3D" id="3.20.20.140">
    <property type="entry name" value="Metal-dependent hydrolases"/>
    <property type="match status" value="1"/>
</dbReference>
<dbReference type="AlphaFoldDB" id="X1CUE0"/>
<dbReference type="Pfam" id="PF02126">
    <property type="entry name" value="PTE"/>
    <property type="match status" value="1"/>
</dbReference>
<accession>X1CUE0</accession>
<protein>
    <recommendedName>
        <fullName evidence="4">Amidohydrolase-related domain-containing protein</fullName>
    </recommendedName>
</protein>
<dbReference type="GO" id="GO:0016787">
    <property type="term" value="F:hydrolase activity"/>
    <property type="evidence" value="ECO:0007669"/>
    <property type="project" value="UniProtKB-KW"/>
</dbReference>
<dbReference type="GO" id="GO:0008270">
    <property type="term" value="F:zinc ion binding"/>
    <property type="evidence" value="ECO:0007669"/>
    <property type="project" value="InterPro"/>
</dbReference>
<dbReference type="InterPro" id="IPR032466">
    <property type="entry name" value="Metal_Hydrolase"/>
</dbReference>
<keyword evidence="1" id="KW-0479">Metal-binding</keyword>
<proteinExistence type="predicted"/>
<name>X1CUE0_9ZZZZ</name>
<keyword evidence="2" id="KW-0378">Hydrolase</keyword>